<keyword evidence="3" id="KW-0255">Endonuclease</keyword>
<protein>
    <recommendedName>
        <fullName evidence="11">Integrase catalytic domain-containing protein</fullName>
    </recommendedName>
</protein>
<dbReference type="InterPro" id="IPR039537">
    <property type="entry name" value="Retrotran_Ty1/copia-like"/>
</dbReference>
<keyword evidence="9" id="KW-0233">DNA recombination</keyword>
<dbReference type="Pfam" id="PF25597">
    <property type="entry name" value="SH3_retrovirus"/>
    <property type="match status" value="1"/>
</dbReference>
<reference evidence="12" key="1">
    <citation type="journal article" date="2019" name="Sci. Rep.">
        <title>Draft genome of Tanacetum cinerariifolium, the natural source of mosquito coil.</title>
        <authorList>
            <person name="Yamashiro T."/>
            <person name="Shiraishi A."/>
            <person name="Satake H."/>
            <person name="Nakayama K."/>
        </authorList>
    </citation>
    <scope>NUCLEOTIDE SEQUENCE</scope>
</reference>
<evidence type="ECO:0000256" key="9">
    <source>
        <dbReference type="ARBA" id="ARBA00023172"/>
    </source>
</evidence>
<keyword evidence="7" id="KW-0695">RNA-directed DNA polymerase</keyword>
<feature type="compositionally biased region" description="Polar residues" evidence="10">
    <location>
        <begin position="297"/>
        <end position="308"/>
    </location>
</feature>
<dbReference type="InterPro" id="IPR057670">
    <property type="entry name" value="SH3_retrovirus"/>
</dbReference>
<evidence type="ECO:0000256" key="6">
    <source>
        <dbReference type="ARBA" id="ARBA00022908"/>
    </source>
</evidence>
<dbReference type="CDD" id="cd09272">
    <property type="entry name" value="RNase_HI_RT_Ty1"/>
    <property type="match status" value="1"/>
</dbReference>
<proteinExistence type="predicted"/>
<dbReference type="InterPro" id="IPR001584">
    <property type="entry name" value="Integrase_cat-core"/>
</dbReference>
<dbReference type="AlphaFoldDB" id="A0A699H2E6"/>
<gene>
    <name evidence="12" type="ORF">Tci_288840</name>
</gene>
<feature type="compositionally biased region" description="Acidic residues" evidence="10">
    <location>
        <begin position="333"/>
        <end position="345"/>
    </location>
</feature>
<keyword evidence="4" id="KW-0378">Hydrolase</keyword>
<dbReference type="EMBL" id="BKCJ010093160">
    <property type="protein sequence ID" value="GEX16865.1"/>
    <property type="molecule type" value="Genomic_DNA"/>
</dbReference>
<keyword evidence="5" id="KW-0460">Magnesium</keyword>
<evidence type="ECO:0000256" key="7">
    <source>
        <dbReference type="ARBA" id="ARBA00022918"/>
    </source>
</evidence>
<dbReference type="GO" id="GO:0003964">
    <property type="term" value="F:RNA-directed DNA polymerase activity"/>
    <property type="evidence" value="ECO:0007669"/>
    <property type="project" value="UniProtKB-KW"/>
</dbReference>
<dbReference type="GO" id="GO:0046872">
    <property type="term" value="F:metal ion binding"/>
    <property type="evidence" value="ECO:0007669"/>
    <property type="project" value="UniProtKB-KW"/>
</dbReference>
<dbReference type="InterPro" id="IPR012337">
    <property type="entry name" value="RNaseH-like_sf"/>
</dbReference>
<keyword evidence="8" id="KW-0239">DNA-directed DNA polymerase</keyword>
<evidence type="ECO:0000256" key="5">
    <source>
        <dbReference type="ARBA" id="ARBA00022842"/>
    </source>
</evidence>
<evidence type="ECO:0000259" key="11">
    <source>
        <dbReference type="PROSITE" id="PS50994"/>
    </source>
</evidence>
<dbReference type="GO" id="GO:0003887">
    <property type="term" value="F:DNA-directed DNA polymerase activity"/>
    <property type="evidence" value="ECO:0007669"/>
    <property type="project" value="UniProtKB-KW"/>
</dbReference>
<evidence type="ECO:0000256" key="3">
    <source>
        <dbReference type="ARBA" id="ARBA00022759"/>
    </source>
</evidence>
<sequence length="677" mass="77622">MSRINYVPLVKWVKQKNLFQDKVCSKSKGQLNLLHMDLCGLMRVASINGKKYILVIVDDYSEYTWSLFLCSKDETPEVLKDFLTMIQRNLQAPVISVRTDRGTKFLNKTLHAFFKEKGMEHQTSTPRTPEQNGIFKRQNYTLVEAARTMLSALKLPLFFWAEAITTACYTQNTSIIISTYDKKAYHIINDRKPSIKHLYIFGCTCHLTRDGENLDKMKEKGDPCILVGYSTQLKGYHVYNKRTRLIVESIHLKFNEMKEMSETSLTNDISDTTVPSQQELNLLFGPLYDEFFNAGTSSVNKSSSPTKNSKQRDTPPITNIQSSTEPTNPTNADAEENNDNQAEDEFTNPFCTSIREVAKYSSQNIGNSNVHTFNQTQVSEYRWIKDHPLEQVRENPSKPMQTRQQLATDPKMCMFALTEVYVAQQDGFVNLDHRESLPTQESSIWIETSSKSMAKYALEILKKHGMEKGQSIGTPMATKPKLDTDLSGNPYTKLTTVDSSFDLTAFLDADHVGCIDTRKGTSGGIQFLGAKLFSWMSKKHDCTAMSSAEAEYMALSASCAQKKRIDQEGVVDEGFSDVEEANNDDKQETFEIFRIETNLFDYETPLCTEFKEFNFLLKVDLKLFTRDIERTKTYEDYENKLNDKLEEPWSEDGVPYEMSDHIYEPFRFKIRKSKWPT</sequence>
<feature type="compositionally biased region" description="Polar residues" evidence="10">
    <location>
        <begin position="316"/>
        <end position="330"/>
    </location>
</feature>
<keyword evidence="2" id="KW-0479">Metal-binding</keyword>
<dbReference type="GO" id="GO:0016787">
    <property type="term" value="F:hydrolase activity"/>
    <property type="evidence" value="ECO:0007669"/>
    <property type="project" value="UniProtKB-KW"/>
</dbReference>
<dbReference type="GO" id="GO:0004519">
    <property type="term" value="F:endonuclease activity"/>
    <property type="evidence" value="ECO:0007669"/>
    <property type="project" value="UniProtKB-KW"/>
</dbReference>
<dbReference type="SUPFAM" id="SSF53098">
    <property type="entry name" value="Ribonuclease H-like"/>
    <property type="match status" value="1"/>
</dbReference>
<dbReference type="GO" id="GO:0006310">
    <property type="term" value="P:DNA recombination"/>
    <property type="evidence" value="ECO:0007669"/>
    <property type="project" value="UniProtKB-KW"/>
</dbReference>
<dbReference type="PANTHER" id="PTHR42648:SF11">
    <property type="entry name" value="TRANSPOSON TY4-P GAG-POL POLYPROTEIN"/>
    <property type="match status" value="1"/>
</dbReference>
<feature type="domain" description="Integrase catalytic" evidence="11">
    <location>
        <begin position="26"/>
        <end position="201"/>
    </location>
</feature>
<keyword evidence="1" id="KW-0540">Nuclease</keyword>
<evidence type="ECO:0000256" key="1">
    <source>
        <dbReference type="ARBA" id="ARBA00022722"/>
    </source>
</evidence>
<dbReference type="GO" id="GO:0003676">
    <property type="term" value="F:nucleic acid binding"/>
    <property type="evidence" value="ECO:0007669"/>
    <property type="project" value="InterPro"/>
</dbReference>
<dbReference type="GO" id="GO:0015074">
    <property type="term" value="P:DNA integration"/>
    <property type="evidence" value="ECO:0007669"/>
    <property type="project" value="UniProtKB-KW"/>
</dbReference>
<dbReference type="InterPro" id="IPR036397">
    <property type="entry name" value="RNaseH_sf"/>
</dbReference>
<comment type="caution">
    <text evidence="12">The sequence shown here is derived from an EMBL/GenBank/DDBJ whole genome shotgun (WGS) entry which is preliminary data.</text>
</comment>
<name>A0A699H2E6_TANCI</name>
<dbReference type="PROSITE" id="PS50994">
    <property type="entry name" value="INTEGRASE"/>
    <property type="match status" value="1"/>
</dbReference>
<keyword evidence="8" id="KW-0548">Nucleotidyltransferase</keyword>
<evidence type="ECO:0000256" key="10">
    <source>
        <dbReference type="SAM" id="MobiDB-lite"/>
    </source>
</evidence>
<feature type="region of interest" description="Disordered" evidence="10">
    <location>
        <begin position="297"/>
        <end position="345"/>
    </location>
</feature>
<dbReference type="Pfam" id="PF00665">
    <property type="entry name" value="rve"/>
    <property type="match status" value="1"/>
</dbReference>
<accession>A0A699H2E6</accession>
<evidence type="ECO:0000256" key="2">
    <source>
        <dbReference type="ARBA" id="ARBA00022723"/>
    </source>
</evidence>
<dbReference type="PANTHER" id="PTHR42648">
    <property type="entry name" value="TRANSPOSASE, PUTATIVE-RELATED"/>
    <property type="match status" value="1"/>
</dbReference>
<dbReference type="Gene3D" id="3.30.420.10">
    <property type="entry name" value="Ribonuclease H-like superfamily/Ribonuclease H"/>
    <property type="match status" value="1"/>
</dbReference>
<organism evidence="12">
    <name type="scientific">Tanacetum cinerariifolium</name>
    <name type="common">Dalmatian daisy</name>
    <name type="synonym">Chrysanthemum cinerariifolium</name>
    <dbReference type="NCBI Taxonomy" id="118510"/>
    <lineage>
        <taxon>Eukaryota</taxon>
        <taxon>Viridiplantae</taxon>
        <taxon>Streptophyta</taxon>
        <taxon>Embryophyta</taxon>
        <taxon>Tracheophyta</taxon>
        <taxon>Spermatophyta</taxon>
        <taxon>Magnoliopsida</taxon>
        <taxon>eudicotyledons</taxon>
        <taxon>Gunneridae</taxon>
        <taxon>Pentapetalae</taxon>
        <taxon>asterids</taxon>
        <taxon>campanulids</taxon>
        <taxon>Asterales</taxon>
        <taxon>Asteraceae</taxon>
        <taxon>Asteroideae</taxon>
        <taxon>Anthemideae</taxon>
        <taxon>Anthemidinae</taxon>
        <taxon>Tanacetum</taxon>
    </lineage>
</organism>
<keyword evidence="6" id="KW-0229">DNA integration</keyword>
<evidence type="ECO:0000256" key="8">
    <source>
        <dbReference type="ARBA" id="ARBA00022932"/>
    </source>
</evidence>
<evidence type="ECO:0000313" key="12">
    <source>
        <dbReference type="EMBL" id="GEX16865.1"/>
    </source>
</evidence>
<keyword evidence="8" id="KW-0808">Transferase</keyword>
<evidence type="ECO:0000256" key="4">
    <source>
        <dbReference type="ARBA" id="ARBA00022801"/>
    </source>
</evidence>